<dbReference type="AlphaFoldDB" id="A0ABD1FEN9"/>
<dbReference type="PROSITE" id="PS51837">
    <property type="entry name" value="LITAF"/>
    <property type="match status" value="1"/>
</dbReference>
<proteinExistence type="predicted"/>
<dbReference type="InterPro" id="IPR006629">
    <property type="entry name" value="LITAF"/>
</dbReference>
<keyword evidence="4" id="KW-1185">Reference proteome</keyword>
<evidence type="ECO:0000259" key="2">
    <source>
        <dbReference type="PROSITE" id="PS51837"/>
    </source>
</evidence>
<feature type="transmembrane region" description="Helical" evidence="1">
    <location>
        <begin position="125"/>
        <end position="148"/>
    </location>
</feature>
<keyword evidence="1" id="KW-0472">Membrane</keyword>
<evidence type="ECO:0000256" key="1">
    <source>
        <dbReference type="SAM" id="Phobius"/>
    </source>
</evidence>
<accession>A0ABD1FEN9</accession>
<keyword evidence="1" id="KW-0812">Transmembrane</keyword>
<comment type="caution">
    <text evidence="3">The sequence shown here is derived from an EMBL/GenBank/DDBJ whole genome shotgun (WGS) entry which is preliminary data.</text>
</comment>
<dbReference type="Proteomes" id="UP001566132">
    <property type="component" value="Unassembled WGS sequence"/>
</dbReference>
<name>A0ABD1FEN9_HYPHA</name>
<organism evidence="3 4">
    <name type="scientific">Hypothenemus hampei</name>
    <name type="common">Coffee berry borer</name>
    <dbReference type="NCBI Taxonomy" id="57062"/>
    <lineage>
        <taxon>Eukaryota</taxon>
        <taxon>Metazoa</taxon>
        <taxon>Ecdysozoa</taxon>
        <taxon>Arthropoda</taxon>
        <taxon>Hexapoda</taxon>
        <taxon>Insecta</taxon>
        <taxon>Pterygota</taxon>
        <taxon>Neoptera</taxon>
        <taxon>Endopterygota</taxon>
        <taxon>Coleoptera</taxon>
        <taxon>Polyphaga</taxon>
        <taxon>Cucujiformia</taxon>
        <taxon>Curculionidae</taxon>
        <taxon>Scolytinae</taxon>
        <taxon>Hypothenemus</taxon>
    </lineage>
</organism>
<feature type="domain" description="LITAF" evidence="2">
    <location>
        <begin position="87"/>
        <end position="169"/>
    </location>
</feature>
<dbReference type="EMBL" id="JBDJPC010000001">
    <property type="protein sequence ID" value="KAL1516819.1"/>
    <property type="molecule type" value="Genomic_DNA"/>
</dbReference>
<keyword evidence="1" id="KW-1133">Transmembrane helix</keyword>
<dbReference type="Pfam" id="PF10601">
    <property type="entry name" value="zf-LITAF-like"/>
    <property type="match status" value="1"/>
</dbReference>
<dbReference type="SMART" id="SM00714">
    <property type="entry name" value="LITAF"/>
    <property type="match status" value="1"/>
</dbReference>
<protein>
    <recommendedName>
        <fullName evidence="2">LITAF domain-containing protein</fullName>
    </recommendedName>
</protein>
<sequence length="191" mass="21510">MDKCLICQICGKELPFNPKCPCTLGGHMLRKHPQVIMTHFSKENLLCCCSSTRSSENKFKHPCPKTGLPCRCAINEPPPSINKKIRPRCKFETSVETWKPGPLRVICPHCFNIDRPCIRIQRNRVAYSPLGALCLLVCWPICFMPFMMSQTQISLFCKKCGAFLGEYDQKSGHMKCPPCAAQGDINVPSEC</sequence>
<evidence type="ECO:0000313" key="3">
    <source>
        <dbReference type="EMBL" id="KAL1516819.1"/>
    </source>
</evidence>
<reference evidence="3 4" key="1">
    <citation type="submission" date="2024-05" db="EMBL/GenBank/DDBJ databases">
        <title>Genetic variation in Jamaican populations of the coffee berry borer (Hypothenemus hampei).</title>
        <authorList>
            <person name="Errbii M."/>
            <person name="Myrie A."/>
        </authorList>
    </citation>
    <scope>NUCLEOTIDE SEQUENCE [LARGE SCALE GENOMIC DNA]</scope>
    <source>
        <strain evidence="3">JA-Hopewell-2020-01-JO</strain>
        <tissue evidence="3">Whole body</tissue>
    </source>
</reference>
<gene>
    <name evidence="3" type="ORF">ABEB36_000671</name>
</gene>
<evidence type="ECO:0000313" key="4">
    <source>
        <dbReference type="Proteomes" id="UP001566132"/>
    </source>
</evidence>